<dbReference type="Proteomes" id="UP001314170">
    <property type="component" value="Unassembled WGS sequence"/>
</dbReference>
<keyword evidence="8" id="KW-0067">ATP-binding</keyword>
<dbReference type="GO" id="GO:0052381">
    <property type="term" value="F:tRNA dimethylallyltransferase activity"/>
    <property type="evidence" value="ECO:0007669"/>
    <property type="project" value="UniProtKB-EC"/>
</dbReference>
<dbReference type="FunFam" id="1.10.20.140:FF:000007">
    <property type="entry name" value="tRNA dimethylallyltransferase 9"/>
    <property type="match status" value="1"/>
</dbReference>
<evidence type="ECO:0000256" key="9">
    <source>
        <dbReference type="ARBA" id="ARBA00022842"/>
    </source>
</evidence>
<comment type="cofactor">
    <cofactor evidence="1">
        <name>Mg(2+)</name>
        <dbReference type="ChEBI" id="CHEBI:18420"/>
    </cofactor>
</comment>
<evidence type="ECO:0000256" key="3">
    <source>
        <dbReference type="ARBA" id="ARBA00012665"/>
    </source>
</evidence>
<dbReference type="GO" id="GO:0005524">
    <property type="term" value="F:ATP binding"/>
    <property type="evidence" value="ECO:0007669"/>
    <property type="project" value="UniProtKB-KW"/>
</dbReference>
<proteinExistence type="inferred from homology"/>
<comment type="catalytic activity">
    <reaction evidence="10">
        <text>adenosine(37) in tRNA + dimethylallyl diphosphate = N(6)-dimethylallyladenosine(37) in tRNA + diphosphate</text>
        <dbReference type="Rhea" id="RHEA:26482"/>
        <dbReference type="Rhea" id="RHEA-COMP:10162"/>
        <dbReference type="Rhea" id="RHEA-COMP:10375"/>
        <dbReference type="ChEBI" id="CHEBI:33019"/>
        <dbReference type="ChEBI" id="CHEBI:57623"/>
        <dbReference type="ChEBI" id="CHEBI:74411"/>
        <dbReference type="ChEBI" id="CHEBI:74415"/>
        <dbReference type="EC" id="2.5.1.75"/>
    </reaction>
</comment>
<evidence type="ECO:0000256" key="5">
    <source>
        <dbReference type="ARBA" id="ARBA00022694"/>
    </source>
</evidence>
<evidence type="ECO:0000256" key="7">
    <source>
        <dbReference type="ARBA" id="ARBA00022741"/>
    </source>
</evidence>
<evidence type="ECO:0000256" key="8">
    <source>
        <dbReference type="ARBA" id="ARBA00022840"/>
    </source>
</evidence>
<evidence type="ECO:0000256" key="4">
    <source>
        <dbReference type="ARBA" id="ARBA00022679"/>
    </source>
</evidence>
<keyword evidence="12" id="KW-1185">Reference proteome</keyword>
<comment type="similarity">
    <text evidence="2">Belongs to the IPP transferase family.</text>
</comment>
<dbReference type="InterPro" id="IPR018022">
    <property type="entry name" value="IPT"/>
</dbReference>
<dbReference type="HAMAP" id="MF_00185">
    <property type="entry name" value="IPP_trans"/>
    <property type="match status" value="1"/>
</dbReference>
<evidence type="ECO:0000313" key="12">
    <source>
        <dbReference type="Proteomes" id="UP001314170"/>
    </source>
</evidence>
<sequence>MLMSELCGLRPRSLHFLLRPSSSSLSRHRLQFSTTTTCSIPVPNRKDKVIVISGPTGAGKSRLALELAKRLNGEIVSADSVQVYRGLDVGSAKPTPGHHVFRAGVNVLSNSLHEHRNIFTYILEVRHHLVDLLHPSEDYSVGQFYEDARQATLDILKSGRVPIVTGGTGLYLRWFIYGKPDIPKASPEITSEAYSELAELERNGDWDAAVQLLVKAGDPKAQLLAANNWYRLRRSLEIIKASGSPPSSFQLPYEFFKEQFDTSLTDSSYDVNSAGDVPNQVKLKDLDYEFICFFLSSPRLDLYRSIDYRCEDMLSGSDGILSEAKWLLDEGLLPNSNSATRAIGYRQAMEYLLRCQENGGRSSAGEFYAFLSKFQKASRNFAKRQMTWFRNEHIYHWLDASKPLETVLNLVYDAYHDQTGSFVVPESLRMKKDMTNKREVLQLKAYRTKNRHFVSRDDCSDMLDWIRTTQGEAMSPV</sequence>
<dbReference type="SUPFAM" id="SSF52540">
    <property type="entry name" value="P-loop containing nucleoside triphosphate hydrolases"/>
    <property type="match status" value="1"/>
</dbReference>
<keyword evidence="5" id="KW-0819">tRNA processing</keyword>
<dbReference type="EC" id="2.5.1.75" evidence="3"/>
<evidence type="ECO:0000313" key="11">
    <source>
        <dbReference type="EMBL" id="CAK7350102.1"/>
    </source>
</evidence>
<organism evidence="11 12">
    <name type="scientific">Dovyalis caffra</name>
    <dbReference type="NCBI Taxonomy" id="77055"/>
    <lineage>
        <taxon>Eukaryota</taxon>
        <taxon>Viridiplantae</taxon>
        <taxon>Streptophyta</taxon>
        <taxon>Embryophyta</taxon>
        <taxon>Tracheophyta</taxon>
        <taxon>Spermatophyta</taxon>
        <taxon>Magnoliopsida</taxon>
        <taxon>eudicotyledons</taxon>
        <taxon>Gunneridae</taxon>
        <taxon>Pentapetalae</taxon>
        <taxon>rosids</taxon>
        <taxon>fabids</taxon>
        <taxon>Malpighiales</taxon>
        <taxon>Salicaceae</taxon>
        <taxon>Flacourtieae</taxon>
        <taxon>Dovyalis</taxon>
    </lineage>
</organism>
<dbReference type="Pfam" id="PF01715">
    <property type="entry name" value="IPPT"/>
    <property type="match status" value="1"/>
</dbReference>
<reference evidence="11 12" key="1">
    <citation type="submission" date="2024-01" db="EMBL/GenBank/DDBJ databases">
        <authorList>
            <person name="Waweru B."/>
        </authorList>
    </citation>
    <scope>NUCLEOTIDE SEQUENCE [LARGE SCALE GENOMIC DNA]</scope>
</reference>
<keyword evidence="6" id="KW-0203">Cytokinin biosynthesis</keyword>
<comment type="caution">
    <text evidence="11">The sequence shown here is derived from an EMBL/GenBank/DDBJ whole genome shotgun (WGS) entry which is preliminary data.</text>
</comment>
<keyword evidence="7" id="KW-0547">Nucleotide-binding</keyword>
<evidence type="ECO:0000256" key="10">
    <source>
        <dbReference type="ARBA" id="ARBA00049563"/>
    </source>
</evidence>
<dbReference type="GO" id="GO:0009691">
    <property type="term" value="P:cytokinin biosynthetic process"/>
    <property type="evidence" value="ECO:0007669"/>
    <property type="project" value="UniProtKB-KW"/>
</dbReference>
<dbReference type="PANTHER" id="PTHR11088">
    <property type="entry name" value="TRNA DIMETHYLALLYLTRANSFERASE"/>
    <property type="match status" value="1"/>
</dbReference>
<accession>A0AAV1SH75</accession>
<protein>
    <recommendedName>
        <fullName evidence="3">tRNA dimethylallyltransferase</fullName>
        <ecNumber evidence="3">2.5.1.75</ecNumber>
    </recommendedName>
</protein>
<dbReference type="AlphaFoldDB" id="A0AAV1SH75"/>
<evidence type="ECO:0000256" key="2">
    <source>
        <dbReference type="ARBA" id="ARBA00005842"/>
    </source>
</evidence>
<name>A0AAV1SH75_9ROSI</name>
<dbReference type="PANTHER" id="PTHR11088:SF60">
    <property type="entry name" value="TRNA DIMETHYLALLYLTRANSFERASE"/>
    <property type="match status" value="1"/>
</dbReference>
<evidence type="ECO:0000256" key="1">
    <source>
        <dbReference type="ARBA" id="ARBA00001946"/>
    </source>
</evidence>
<gene>
    <name evidence="11" type="ORF">DCAF_LOCUS22828</name>
</gene>
<dbReference type="InterPro" id="IPR039657">
    <property type="entry name" value="Dimethylallyltransferase"/>
</dbReference>
<dbReference type="Gene3D" id="1.10.20.140">
    <property type="match status" value="1"/>
</dbReference>
<dbReference type="InterPro" id="IPR027417">
    <property type="entry name" value="P-loop_NTPase"/>
</dbReference>
<dbReference type="EMBL" id="CAWUPB010001184">
    <property type="protein sequence ID" value="CAK7350102.1"/>
    <property type="molecule type" value="Genomic_DNA"/>
</dbReference>
<dbReference type="Gene3D" id="3.40.50.300">
    <property type="entry name" value="P-loop containing nucleotide triphosphate hydrolases"/>
    <property type="match status" value="1"/>
</dbReference>
<keyword evidence="4" id="KW-0808">Transferase</keyword>
<dbReference type="GO" id="GO:0006400">
    <property type="term" value="P:tRNA modification"/>
    <property type="evidence" value="ECO:0007669"/>
    <property type="project" value="TreeGrafter"/>
</dbReference>
<keyword evidence="9" id="KW-0460">Magnesium</keyword>
<evidence type="ECO:0000256" key="6">
    <source>
        <dbReference type="ARBA" id="ARBA00022712"/>
    </source>
</evidence>